<evidence type="ECO:0000313" key="2">
    <source>
        <dbReference type="EMBL" id="CAD8895715.1"/>
    </source>
</evidence>
<dbReference type="PANTHER" id="PTHR35532:SF5">
    <property type="entry name" value="CARBOHYDRATE-BINDING DOMAIN-CONTAINING PROTEIN"/>
    <property type="match status" value="1"/>
</dbReference>
<dbReference type="Gene3D" id="3.10.620.30">
    <property type="match status" value="1"/>
</dbReference>
<dbReference type="InterPro" id="IPR002931">
    <property type="entry name" value="Transglutaminase-like"/>
</dbReference>
<dbReference type="EMBL" id="HBFR01031610">
    <property type="protein sequence ID" value="CAD8895715.1"/>
    <property type="molecule type" value="Transcribed_RNA"/>
</dbReference>
<protein>
    <recommendedName>
        <fullName evidence="1">Transglutaminase-like domain-containing protein</fullName>
    </recommendedName>
</protein>
<proteinExistence type="predicted"/>
<gene>
    <name evidence="2" type="ORF">CHYS00102_LOCUS22929</name>
</gene>
<evidence type="ECO:0000259" key="1">
    <source>
        <dbReference type="Pfam" id="PF01841"/>
    </source>
</evidence>
<dbReference type="InterPro" id="IPR038765">
    <property type="entry name" value="Papain-like_cys_pep_sf"/>
</dbReference>
<sequence length="342" mass="38600">MSLGSFLTDLSDKNTRSKSYVRCATTRNLSRTSMKDDEEYPCAHDIIPWLDEIQLRDDAEKDLYKYLYSNIMPFDVPNAESLGFHGASTEDDLPDGLSNGIVGPTISFTLDAKQKYPWTSHVPKDIYFEYVASFCSVNEPRNNWRPLFHAVVEKIVQELTSGTGSKGGTPNVEQVVRAVNQNIWDRFHTEKEIFFQSGQTPLIYDPMSILAYGYASCTGLSIFLVDALRAAGIPARLAGTPAWNGEEENGNHTWIEFFGSDSNWHIMESKPASGQDDKDLLDPCQWWFCNHERVSGTSFYAARLDRSLGNDNVFPLAWDMGNHDVIGEDRTSFMEDLCSQCH</sequence>
<accession>A0A7S1BTD2</accession>
<dbReference type="Pfam" id="PF01841">
    <property type="entry name" value="Transglut_core"/>
    <property type="match status" value="1"/>
</dbReference>
<dbReference type="AlphaFoldDB" id="A0A7S1BTD2"/>
<reference evidence="2" key="1">
    <citation type="submission" date="2021-01" db="EMBL/GenBank/DDBJ databases">
        <authorList>
            <person name="Corre E."/>
            <person name="Pelletier E."/>
            <person name="Niang G."/>
            <person name="Scheremetjew M."/>
            <person name="Finn R."/>
            <person name="Kale V."/>
            <person name="Holt S."/>
            <person name="Cochrane G."/>
            <person name="Meng A."/>
            <person name="Brown T."/>
            <person name="Cohen L."/>
        </authorList>
    </citation>
    <scope>NUCLEOTIDE SEQUENCE</scope>
    <source>
        <strain evidence="2">308</strain>
    </source>
</reference>
<name>A0A7S1BTD2_9STRA</name>
<feature type="domain" description="Transglutaminase-like" evidence="1">
    <location>
        <begin position="174"/>
        <end position="268"/>
    </location>
</feature>
<dbReference type="SUPFAM" id="SSF54001">
    <property type="entry name" value="Cysteine proteinases"/>
    <property type="match status" value="1"/>
</dbReference>
<organism evidence="2">
    <name type="scientific">Corethron hystrix</name>
    <dbReference type="NCBI Taxonomy" id="216773"/>
    <lineage>
        <taxon>Eukaryota</taxon>
        <taxon>Sar</taxon>
        <taxon>Stramenopiles</taxon>
        <taxon>Ochrophyta</taxon>
        <taxon>Bacillariophyta</taxon>
        <taxon>Coscinodiscophyceae</taxon>
        <taxon>Corethrophycidae</taxon>
        <taxon>Corethrales</taxon>
        <taxon>Corethraceae</taxon>
        <taxon>Corethron</taxon>
    </lineage>
</organism>
<dbReference type="PANTHER" id="PTHR35532">
    <property type="entry name" value="SIMILAR TO POLYHYDROXYALKANOATE DEPOLYMERASE"/>
    <property type="match status" value="1"/>
</dbReference>